<keyword evidence="10 12" id="KW-0472">Membrane</keyword>
<dbReference type="GO" id="GO:0000155">
    <property type="term" value="F:phosphorelay sensor kinase activity"/>
    <property type="evidence" value="ECO:0007669"/>
    <property type="project" value="InterPro"/>
</dbReference>
<keyword evidence="5" id="KW-0808">Transferase</keyword>
<dbReference type="InterPro" id="IPR003661">
    <property type="entry name" value="HisK_dim/P_dom"/>
</dbReference>
<evidence type="ECO:0000259" key="13">
    <source>
        <dbReference type="PROSITE" id="PS50109"/>
    </source>
</evidence>
<dbReference type="AlphaFoldDB" id="A0A502E5P3"/>
<evidence type="ECO:0000256" key="4">
    <source>
        <dbReference type="ARBA" id="ARBA00022553"/>
    </source>
</evidence>
<evidence type="ECO:0000313" key="16">
    <source>
        <dbReference type="Proteomes" id="UP000320095"/>
    </source>
</evidence>
<keyword evidence="6 12" id="KW-0812">Transmembrane</keyword>
<evidence type="ECO:0000256" key="2">
    <source>
        <dbReference type="ARBA" id="ARBA00004236"/>
    </source>
</evidence>
<dbReference type="GO" id="GO:0005886">
    <property type="term" value="C:plasma membrane"/>
    <property type="evidence" value="ECO:0007669"/>
    <property type="project" value="UniProtKB-SubCell"/>
</dbReference>
<feature type="domain" description="HAMP" evidence="14">
    <location>
        <begin position="195"/>
        <end position="248"/>
    </location>
</feature>
<accession>A0A502E5P3</accession>
<keyword evidence="4" id="KW-0597">Phosphoprotein</keyword>
<dbReference type="Gene3D" id="3.30.565.10">
    <property type="entry name" value="Histidine kinase-like ATPase, C-terminal domain"/>
    <property type="match status" value="1"/>
</dbReference>
<dbReference type="InterPro" id="IPR036097">
    <property type="entry name" value="HisK_dim/P_sf"/>
</dbReference>
<dbReference type="RefSeq" id="WP_140693045.1">
    <property type="nucleotide sequence ID" value="NZ_RCZG01000006.1"/>
</dbReference>
<dbReference type="PRINTS" id="PR00344">
    <property type="entry name" value="BCTRLSENSOR"/>
</dbReference>
<evidence type="ECO:0000256" key="7">
    <source>
        <dbReference type="ARBA" id="ARBA00022777"/>
    </source>
</evidence>
<dbReference type="PANTHER" id="PTHR45436">
    <property type="entry name" value="SENSOR HISTIDINE KINASE YKOH"/>
    <property type="match status" value="1"/>
</dbReference>
<dbReference type="InterPro" id="IPR050428">
    <property type="entry name" value="TCS_sensor_his_kinase"/>
</dbReference>
<comment type="caution">
    <text evidence="15">The sequence shown here is derived from an EMBL/GenBank/DDBJ whole genome shotgun (WGS) entry which is preliminary data.</text>
</comment>
<keyword evidence="16" id="KW-1185">Reference proteome</keyword>
<dbReference type="InterPro" id="IPR003660">
    <property type="entry name" value="HAMP_dom"/>
</dbReference>
<evidence type="ECO:0000259" key="14">
    <source>
        <dbReference type="PROSITE" id="PS50885"/>
    </source>
</evidence>
<dbReference type="SMART" id="SM00388">
    <property type="entry name" value="HisKA"/>
    <property type="match status" value="1"/>
</dbReference>
<evidence type="ECO:0000256" key="3">
    <source>
        <dbReference type="ARBA" id="ARBA00012438"/>
    </source>
</evidence>
<comment type="catalytic activity">
    <reaction evidence="1">
        <text>ATP + protein L-histidine = ADP + protein N-phospho-L-histidine.</text>
        <dbReference type="EC" id="2.7.13.3"/>
    </reaction>
</comment>
<dbReference type="EMBL" id="RCZG01000006">
    <property type="protein sequence ID" value="TPG33025.1"/>
    <property type="molecule type" value="Genomic_DNA"/>
</dbReference>
<dbReference type="CDD" id="cd00082">
    <property type="entry name" value="HisKA"/>
    <property type="match status" value="1"/>
</dbReference>
<evidence type="ECO:0000256" key="6">
    <source>
        <dbReference type="ARBA" id="ARBA00022692"/>
    </source>
</evidence>
<evidence type="ECO:0000256" key="12">
    <source>
        <dbReference type="SAM" id="Phobius"/>
    </source>
</evidence>
<dbReference type="InterPro" id="IPR003594">
    <property type="entry name" value="HATPase_dom"/>
</dbReference>
<comment type="subcellular location">
    <subcellularLocation>
        <location evidence="2">Cell membrane</location>
    </subcellularLocation>
</comment>
<dbReference type="SUPFAM" id="SSF55874">
    <property type="entry name" value="ATPase domain of HSP90 chaperone/DNA topoisomerase II/histidine kinase"/>
    <property type="match status" value="1"/>
</dbReference>
<name>A0A502E5P3_9MYCO</name>
<dbReference type="PROSITE" id="PS50885">
    <property type="entry name" value="HAMP"/>
    <property type="match status" value="1"/>
</dbReference>
<dbReference type="CDD" id="cd06225">
    <property type="entry name" value="HAMP"/>
    <property type="match status" value="1"/>
</dbReference>
<evidence type="ECO:0000256" key="8">
    <source>
        <dbReference type="ARBA" id="ARBA00022989"/>
    </source>
</evidence>
<dbReference type="InterPro" id="IPR036890">
    <property type="entry name" value="HATPase_C_sf"/>
</dbReference>
<dbReference type="InterPro" id="IPR004358">
    <property type="entry name" value="Sig_transdc_His_kin-like_C"/>
</dbReference>
<dbReference type="SMART" id="SM00304">
    <property type="entry name" value="HAMP"/>
    <property type="match status" value="1"/>
</dbReference>
<proteinExistence type="predicted"/>
<dbReference type="Proteomes" id="UP000320095">
    <property type="component" value="Unassembled WGS sequence"/>
</dbReference>
<gene>
    <name evidence="15" type="ORF">EAH80_16585</name>
</gene>
<feature type="compositionally biased region" description="Pro residues" evidence="11">
    <location>
        <begin position="103"/>
        <end position="118"/>
    </location>
</feature>
<dbReference type="Pfam" id="PF02518">
    <property type="entry name" value="HATPase_c"/>
    <property type="match status" value="1"/>
</dbReference>
<dbReference type="InterPro" id="IPR005467">
    <property type="entry name" value="His_kinase_dom"/>
</dbReference>
<dbReference type="Gene3D" id="1.10.287.130">
    <property type="match status" value="1"/>
</dbReference>
<dbReference type="SUPFAM" id="SSF158472">
    <property type="entry name" value="HAMP domain-like"/>
    <property type="match status" value="1"/>
</dbReference>
<dbReference type="Pfam" id="PF00672">
    <property type="entry name" value="HAMP"/>
    <property type="match status" value="1"/>
</dbReference>
<feature type="transmembrane region" description="Helical" evidence="12">
    <location>
        <begin position="174"/>
        <end position="194"/>
    </location>
</feature>
<sequence>MTETPSLRRRITLAVLALLASLLLILGVAIDVMFGAQVRHDLHDRLVAATSRADALAQAGTVPQVLAAELNGASIRALLVTPDGATYGDPAISPDTDAGPGSVLPPPPRPPRPGPAGKPGPADGPGAPDLPPAPRPPPDETNTVVVHPLPTGGRVVLVADTTQSTTAVRELRELMIGAGAVTLVLAALLLFAVAHGALRPLERLTGLAQAITTGDRGRRLEPDRPHTELGRAAAAFDGMLDALETAEQQARQAAEAAQRAEVQTRDFLADAAHELRTPLAGIQVAAEQMVNTSPDASPAARRRTQLLLADARRAGRLVTDMLDLSRIDAGLPLRVVDTDLAGIADAQVERAAMLAPQVSVTRTGLDHFEMRADPHRVGQILANLLDNARRYTPPGGRITVHVDRSDGDDALLTVTDTGPGIHRVDHARVFDRLVRLDTSRNRDHGGAGLGLSIARALARAHYGELTCEPWETGAQFRLTLPRNTRRPN</sequence>
<organism evidence="15 16">
    <name type="scientific">Mycolicibacterium hodleri</name>
    <dbReference type="NCBI Taxonomy" id="49897"/>
    <lineage>
        <taxon>Bacteria</taxon>
        <taxon>Bacillati</taxon>
        <taxon>Actinomycetota</taxon>
        <taxon>Actinomycetes</taxon>
        <taxon>Mycobacteriales</taxon>
        <taxon>Mycobacteriaceae</taxon>
        <taxon>Mycolicibacterium</taxon>
    </lineage>
</organism>
<keyword evidence="7 15" id="KW-0418">Kinase</keyword>
<dbReference type="Pfam" id="PF00512">
    <property type="entry name" value="HisKA"/>
    <property type="match status" value="1"/>
</dbReference>
<protein>
    <recommendedName>
        <fullName evidence="3">histidine kinase</fullName>
        <ecNumber evidence="3">2.7.13.3</ecNumber>
    </recommendedName>
</protein>
<dbReference type="PANTHER" id="PTHR45436:SF5">
    <property type="entry name" value="SENSOR HISTIDINE KINASE TRCS"/>
    <property type="match status" value="1"/>
</dbReference>
<evidence type="ECO:0000256" key="9">
    <source>
        <dbReference type="ARBA" id="ARBA00023012"/>
    </source>
</evidence>
<evidence type="ECO:0000256" key="10">
    <source>
        <dbReference type="ARBA" id="ARBA00023136"/>
    </source>
</evidence>
<feature type="domain" description="Histidine kinase" evidence="13">
    <location>
        <begin position="270"/>
        <end position="484"/>
    </location>
</feature>
<evidence type="ECO:0000256" key="1">
    <source>
        <dbReference type="ARBA" id="ARBA00000085"/>
    </source>
</evidence>
<feature type="region of interest" description="Disordered" evidence="11">
    <location>
        <begin position="86"/>
        <end position="147"/>
    </location>
</feature>
<dbReference type="SMART" id="SM00387">
    <property type="entry name" value="HATPase_c"/>
    <property type="match status" value="1"/>
</dbReference>
<dbReference type="EC" id="2.7.13.3" evidence="3"/>
<dbReference type="OrthoDB" id="9757990at2"/>
<reference evidence="15 16" key="1">
    <citation type="journal article" date="2019" name="Environ. Microbiol.">
        <title>Species interactions and distinct microbial communities in high Arctic permafrost affected cryosols are associated with the CH4 and CO2 gas fluxes.</title>
        <authorList>
            <person name="Altshuler I."/>
            <person name="Hamel J."/>
            <person name="Turney S."/>
            <person name="Magnuson E."/>
            <person name="Levesque R."/>
            <person name="Greer C."/>
            <person name="Whyte L.G."/>
        </authorList>
    </citation>
    <scope>NUCLEOTIDE SEQUENCE [LARGE SCALE GENOMIC DNA]</scope>
    <source>
        <strain evidence="15 16">S5.20</strain>
    </source>
</reference>
<evidence type="ECO:0000256" key="5">
    <source>
        <dbReference type="ARBA" id="ARBA00022679"/>
    </source>
</evidence>
<evidence type="ECO:0000313" key="15">
    <source>
        <dbReference type="EMBL" id="TPG33025.1"/>
    </source>
</evidence>
<dbReference type="Gene3D" id="6.10.340.10">
    <property type="match status" value="1"/>
</dbReference>
<dbReference type="PROSITE" id="PS50109">
    <property type="entry name" value="HIS_KIN"/>
    <property type="match status" value="1"/>
</dbReference>
<keyword evidence="9" id="KW-0902">Two-component regulatory system</keyword>
<keyword evidence="8 12" id="KW-1133">Transmembrane helix</keyword>
<evidence type="ECO:0000256" key="11">
    <source>
        <dbReference type="SAM" id="MobiDB-lite"/>
    </source>
</evidence>
<dbReference type="SUPFAM" id="SSF47384">
    <property type="entry name" value="Homodimeric domain of signal transducing histidine kinase"/>
    <property type="match status" value="1"/>
</dbReference>